<dbReference type="InterPro" id="IPR050624">
    <property type="entry name" value="HTH-type_Tx_Regulator"/>
</dbReference>
<dbReference type="InterPro" id="IPR009057">
    <property type="entry name" value="Homeodomain-like_sf"/>
</dbReference>
<dbReference type="PANTHER" id="PTHR43479">
    <property type="entry name" value="ACREF/ENVCD OPERON REPRESSOR-RELATED"/>
    <property type="match status" value="1"/>
</dbReference>
<dbReference type="Gene3D" id="1.10.357.10">
    <property type="entry name" value="Tetracycline Repressor, domain 2"/>
    <property type="match status" value="1"/>
</dbReference>
<evidence type="ECO:0000256" key="1">
    <source>
        <dbReference type="ARBA" id="ARBA00023125"/>
    </source>
</evidence>
<dbReference type="PANTHER" id="PTHR43479:SF11">
    <property type="entry name" value="ACREF_ENVCD OPERON REPRESSOR-RELATED"/>
    <property type="match status" value="1"/>
</dbReference>
<accession>A0A644WDB1</accession>
<proteinExistence type="predicted"/>
<dbReference type="Pfam" id="PF00440">
    <property type="entry name" value="TetR_N"/>
    <property type="match status" value="1"/>
</dbReference>
<gene>
    <name evidence="3" type="ORF">SDC9_48056</name>
</gene>
<dbReference type="PROSITE" id="PS50977">
    <property type="entry name" value="HTH_TETR_2"/>
    <property type="match status" value="1"/>
</dbReference>
<dbReference type="EMBL" id="VSSQ01000825">
    <property type="protein sequence ID" value="MPM01816.1"/>
    <property type="molecule type" value="Genomic_DNA"/>
</dbReference>
<comment type="caution">
    <text evidence="3">The sequence shown here is derived from an EMBL/GenBank/DDBJ whole genome shotgun (WGS) entry which is preliminary data.</text>
</comment>
<protein>
    <recommendedName>
        <fullName evidence="2">HTH tetR-type domain-containing protein</fullName>
    </recommendedName>
</protein>
<sequence>MKNKEIQEQRMRDYFIQACKDLLKGEGLRSVSVRSVADRAGYSFATMYNYFRDINDLLFLCVSDFQNECNEFVAERVKKQSPGEARLRSAVQAYLEYFVEYPGIFELFFMARKIDFGNRENTLEVINNSLKTATTADWEYCISKGCFTKAGAASKLNLMQSYTTGALLHYINRLQPESYEEFMKMIKKDIRQLLSEKQD</sequence>
<dbReference type="AlphaFoldDB" id="A0A644WDB1"/>
<evidence type="ECO:0000313" key="3">
    <source>
        <dbReference type="EMBL" id="MPM01816.1"/>
    </source>
</evidence>
<keyword evidence="1" id="KW-0238">DNA-binding</keyword>
<dbReference type="GO" id="GO:0003677">
    <property type="term" value="F:DNA binding"/>
    <property type="evidence" value="ECO:0007669"/>
    <property type="project" value="UniProtKB-KW"/>
</dbReference>
<reference evidence="3" key="1">
    <citation type="submission" date="2019-08" db="EMBL/GenBank/DDBJ databases">
        <authorList>
            <person name="Kucharzyk K."/>
            <person name="Murdoch R.W."/>
            <person name="Higgins S."/>
            <person name="Loffler F."/>
        </authorList>
    </citation>
    <scope>NUCLEOTIDE SEQUENCE</scope>
</reference>
<dbReference type="InterPro" id="IPR001647">
    <property type="entry name" value="HTH_TetR"/>
</dbReference>
<feature type="domain" description="HTH tetR-type" evidence="2">
    <location>
        <begin position="9"/>
        <end position="69"/>
    </location>
</feature>
<organism evidence="3">
    <name type="scientific">bioreactor metagenome</name>
    <dbReference type="NCBI Taxonomy" id="1076179"/>
    <lineage>
        <taxon>unclassified sequences</taxon>
        <taxon>metagenomes</taxon>
        <taxon>ecological metagenomes</taxon>
    </lineage>
</organism>
<dbReference type="SUPFAM" id="SSF46689">
    <property type="entry name" value="Homeodomain-like"/>
    <property type="match status" value="1"/>
</dbReference>
<name>A0A644WDB1_9ZZZZ</name>
<evidence type="ECO:0000259" key="2">
    <source>
        <dbReference type="PROSITE" id="PS50977"/>
    </source>
</evidence>